<dbReference type="AlphaFoldDB" id="A0A2A2J9A4"/>
<feature type="compositionally biased region" description="Basic and acidic residues" evidence="11">
    <location>
        <begin position="106"/>
        <end position="117"/>
    </location>
</feature>
<keyword evidence="9" id="KW-0539">Nucleus</keyword>
<dbReference type="GO" id="GO:0005737">
    <property type="term" value="C:cytoplasm"/>
    <property type="evidence" value="ECO:0007669"/>
    <property type="project" value="UniProtKB-SubCell"/>
</dbReference>
<dbReference type="PANTHER" id="PTHR13135:SF0">
    <property type="entry name" value="PHOSPHORYLATED ADAPTER RNA EXPORT PROTEIN"/>
    <property type="match status" value="1"/>
</dbReference>
<organism evidence="13 14">
    <name type="scientific">Diploscapter pachys</name>
    <dbReference type="NCBI Taxonomy" id="2018661"/>
    <lineage>
        <taxon>Eukaryota</taxon>
        <taxon>Metazoa</taxon>
        <taxon>Ecdysozoa</taxon>
        <taxon>Nematoda</taxon>
        <taxon>Chromadorea</taxon>
        <taxon>Rhabditida</taxon>
        <taxon>Rhabditina</taxon>
        <taxon>Rhabditomorpha</taxon>
        <taxon>Rhabditoidea</taxon>
        <taxon>Rhabditidae</taxon>
        <taxon>Diploscapter</taxon>
    </lineage>
</organism>
<dbReference type="Proteomes" id="UP000218231">
    <property type="component" value="Unassembled WGS sequence"/>
</dbReference>
<dbReference type="EMBL" id="LIAE01010588">
    <property type="protein sequence ID" value="PAV58336.1"/>
    <property type="molecule type" value="Genomic_DNA"/>
</dbReference>
<feature type="region of interest" description="Disordered" evidence="11">
    <location>
        <begin position="160"/>
        <end position="212"/>
    </location>
</feature>
<evidence type="ECO:0000256" key="2">
    <source>
        <dbReference type="ARBA" id="ARBA00004496"/>
    </source>
</evidence>
<keyword evidence="5" id="KW-0813">Transport</keyword>
<accession>A0A2A2J9A4</accession>
<dbReference type="GO" id="GO:0003723">
    <property type="term" value="F:RNA binding"/>
    <property type="evidence" value="ECO:0007669"/>
    <property type="project" value="UniProtKB-KW"/>
</dbReference>
<feature type="compositionally biased region" description="Basic and acidic residues" evidence="11">
    <location>
        <begin position="356"/>
        <end position="366"/>
    </location>
</feature>
<evidence type="ECO:0000256" key="6">
    <source>
        <dbReference type="ARBA" id="ARBA00022490"/>
    </source>
</evidence>
<evidence type="ECO:0000256" key="8">
    <source>
        <dbReference type="ARBA" id="ARBA00022927"/>
    </source>
</evidence>
<dbReference type="GO" id="GO:0015031">
    <property type="term" value="P:protein transport"/>
    <property type="evidence" value="ECO:0007669"/>
    <property type="project" value="UniProtKB-KW"/>
</dbReference>
<reference evidence="13 14" key="1">
    <citation type="journal article" date="2017" name="Curr. Biol.">
        <title>Genome architecture and evolution of a unichromosomal asexual nematode.</title>
        <authorList>
            <person name="Fradin H."/>
            <person name="Zegar C."/>
            <person name="Gutwein M."/>
            <person name="Lucas J."/>
            <person name="Kovtun M."/>
            <person name="Corcoran D."/>
            <person name="Baugh L.R."/>
            <person name="Kiontke K."/>
            <person name="Gunsalus K."/>
            <person name="Fitch D.H."/>
            <person name="Piano F."/>
        </authorList>
    </citation>
    <scope>NUCLEOTIDE SEQUENCE [LARGE SCALE GENOMIC DNA]</scope>
    <source>
        <strain evidence="13">PF1309</strain>
    </source>
</reference>
<feature type="region of interest" description="Disordered" evidence="11">
    <location>
        <begin position="334"/>
        <end position="401"/>
    </location>
</feature>
<sequence>MDFRSHRAACDSDSEPEAAPLDEQEEEGLLPNSPVNANAGHSEEPIPKKRARNNIWADVLMEQQLEEAGSSINLDIGNASLQRIRRGPESYLVPKSAAGSSGNLALDRRSKGEKKAPDVIISPPAEELFGETPDLSHVETFGIPENKVVIDKHTIRSINSNLRGRGRDRGRGGRGGFQNSRDGGSGHSSRPNSQAHNHKDAPGNRKRNSNGVFRQPMNALMSNEFSPEAMMSLEFAVDTPLEQLGEEMAQAMGEKETDTIRLIVQHIKQEKAIELFNDMREIEAAGGMMILDGSRRRTPGGVFIFLFKSDPEIDTQIKDLVGEENRKKLRALAKANKKKNARPKTFAESLEQAESAMREAKNREMAARGQSDHQNQNKPKGSQKDEQFKISAGELQDDMQF</sequence>
<evidence type="ECO:0000256" key="11">
    <source>
        <dbReference type="SAM" id="MobiDB-lite"/>
    </source>
</evidence>
<evidence type="ECO:0000256" key="7">
    <source>
        <dbReference type="ARBA" id="ARBA00022884"/>
    </source>
</evidence>
<keyword evidence="8" id="KW-0653">Protein transport</keyword>
<feature type="domain" description="Phosphorylated adapter RNA export protein RNA-binding" evidence="12">
    <location>
        <begin position="246"/>
        <end position="325"/>
    </location>
</feature>
<evidence type="ECO:0000256" key="4">
    <source>
        <dbReference type="ARBA" id="ARBA00016856"/>
    </source>
</evidence>
<keyword evidence="7" id="KW-0694">RNA-binding</keyword>
<evidence type="ECO:0000256" key="3">
    <source>
        <dbReference type="ARBA" id="ARBA00006094"/>
    </source>
</evidence>
<evidence type="ECO:0000313" key="13">
    <source>
        <dbReference type="EMBL" id="PAV58336.1"/>
    </source>
</evidence>
<keyword evidence="6" id="KW-0963">Cytoplasm</keyword>
<dbReference type="GO" id="GO:0006408">
    <property type="term" value="P:snRNA export from nucleus"/>
    <property type="evidence" value="ECO:0007669"/>
    <property type="project" value="InterPro"/>
</dbReference>
<dbReference type="Pfam" id="PF10258">
    <property type="entry name" value="PHAX_RNA-bd"/>
    <property type="match status" value="1"/>
</dbReference>
<evidence type="ECO:0000256" key="1">
    <source>
        <dbReference type="ARBA" id="ARBA00004123"/>
    </source>
</evidence>
<gene>
    <name evidence="13" type="ORF">WR25_14725</name>
</gene>
<feature type="compositionally biased region" description="Basic and acidic residues" evidence="11">
    <location>
        <begin position="1"/>
        <end position="10"/>
    </location>
</feature>
<dbReference type="InterPro" id="IPR019385">
    <property type="entry name" value="PHAX_RNA-binding_domain"/>
</dbReference>
<dbReference type="InterPro" id="IPR039047">
    <property type="entry name" value="PHAX"/>
</dbReference>
<feature type="compositionally biased region" description="Acidic residues" evidence="11">
    <location>
        <begin position="12"/>
        <end position="28"/>
    </location>
</feature>
<protein>
    <recommendedName>
        <fullName evidence="4">Phosphorylated adapter RNA export protein</fullName>
    </recommendedName>
    <alternativeName>
        <fullName evidence="10">RNA U small nuclear RNA export adapter protein</fullName>
    </alternativeName>
</protein>
<comment type="subcellular location">
    <subcellularLocation>
        <location evidence="2">Cytoplasm</location>
    </subcellularLocation>
    <subcellularLocation>
        <location evidence="1">Nucleus</location>
    </subcellularLocation>
</comment>
<feature type="region of interest" description="Disordered" evidence="11">
    <location>
        <begin position="92"/>
        <end position="117"/>
    </location>
</feature>
<evidence type="ECO:0000313" key="14">
    <source>
        <dbReference type="Proteomes" id="UP000218231"/>
    </source>
</evidence>
<dbReference type="OrthoDB" id="20573at2759"/>
<evidence type="ECO:0000259" key="12">
    <source>
        <dbReference type="Pfam" id="PF10258"/>
    </source>
</evidence>
<evidence type="ECO:0000256" key="10">
    <source>
        <dbReference type="ARBA" id="ARBA00030834"/>
    </source>
</evidence>
<feature type="region of interest" description="Disordered" evidence="11">
    <location>
        <begin position="1"/>
        <end position="52"/>
    </location>
</feature>
<dbReference type="GO" id="GO:0005634">
    <property type="term" value="C:nucleus"/>
    <property type="evidence" value="ECO:0007669"/>
    <property type="project" value="UniProtKB-SubCell"/>
</dbReference>
<dbReference type="PANTHER" id="PTHR13135">
    <property type="entry name" value="CYTOSOLIC RESINIFERATOXIN BINDING PROTEIN RBP-26"/>
    <property type="match status" value="1"/>
</dbReference>
<evidence type="ECO:0000256" key="5">
    <source>
        <dbReference type="ARBA" id="ARBA00022448"/>
    </source>
</evidence>
<keyword evidence="14" id="KW-1185">Reference proteome</keyword>
<comment type="similarity">
    <text evidence="3">Belongs to the PHAX family.</text>
</comment>
<dbReference type="InterPro" id="IPR038092">
    <property type="entry name" value="PHAX_RNA-binding_sf"/>
</dbReference>
<name>A0A2A2J9A4_9BILA</name>
<dbReference type="Gene3D" id="1.10.10.1440">
    <property type="entry name" value="PHAX RNA-binding domain"/>
    <property type="match status" value="1"/>
</dbReference>
<comment type="caution">
    <text evidence="13">The sequence shown here is derived from an EMBL/GenBank/DDBJ whole genome shotgun (WGS) entry which is preliminary data.</text>
</comment>
<proteinExistence type="inferred from homology"/>
<evidence type="ECO:0000256" key="9">
    <source>
        <dbReference type="ARBA" id="ARBA00023242"/>
    </source>
</evidence>
<dbReference type="STRING" id="2018661.A0A2A2J9A4"/>
<feature type="compositionally biased region" description="Polar residues" evidence="11">
    <location>
        <begin position="177"/>
        <end position="195"/>
    </location>
</feature>